<keyword evidence="8" id="KW-1185">Reference proteome</keyword>
<name>A0A2S7XRH6_9GAMM</name>
<dbReference type="PRINTS" id="PR00507">
    <property type="entry name" value="N12N6MTFRASE"/>
</dbReference>
<evidence type="ECO:0000313" key="7">
    <source>
        <dbReference type="EMBL" id="PQJ96068.1"/>
    </source>
</evidence>
<dbReference type="PANTHER" id="PTHR33841:SF1">
    <property type="entry name" value="DNA METHYLTRANSFERASE A"/>
    <property type="match status" value="1"/>
</dbReference>
<gene>
    <name evidence="7" type="ORF">CXB77_09575</name>
</gene>
<dbReference type="GO" id="GO:0009007">
    <property type="term" value="F:site-specific DNA-methyltransferase (adenine-specific) activity"/>
    <property type="evidence" value="ECO:0007669"/>
    <property type="project" value="UniProtKB-EC"/>
</dbReference>
<evidence type="ECO:0000259" key="6">
    <source>
        <dbReference type="Pfam" id="PF20473"/>
    </source>
</evidence>
<dbReference type="Pfam" id="PF20465">
    <property type="entry name" value="MmeI_hel"/>
    <property type="match status" value="1"/>
</dbReference>
<dbReference type="AlphaFoldDB" id="A0A2S7XRH6"/>
<dbReference type="Pfam" id="PF20473">
    <property type="entry name" value="MmeI_Mtase"/>
    <property type="match status" value="1"/>
</dbReference>
<comment type="catalytic activity">
    <reaction evidence="4">
        <text>a 2'-deoxyadenosine in DNA + S-adenosyl-L-methionine = an N(6)-methyl-2'-deoxyadenosine in DNA + S-adenosyl-L-homocysteine + H(+)</text>
        <dbReference type="Rhea" id="RHEA:15197"/>
        <dbReference type="Rhea" id="RHEA-COMP:12418"/>
        <dbReference type="Rhea" id="RHEA-COMP:12419"/>
        <dbReference type="ChEBI" id="CHEBI:15378"/>
        <dbReference type="ChEBI" id="CHEBI:57856"/>
        <dbReference type="ChEBI" id="CHEBI:59789"/>
        <dbReference type="ChEBI" id="CHEBI:90615"/>
        <dbReference type="ChEBI" id="CHEBI:90616"/>
        <dbReference type="EC" id="2.1.1.72"/>
    </reaction>
</comment>
<dbReference type="EMBL" id="PPGH01000035">
    <property type="protein sequence ID" value="PQJ96068.1"/>
    <property type="molecule type" value="Genomic_DNA"/>
</dbReference>
<reference evidence="7 8" key="1">
    <citation type="submission" date="2018-01" db="EMBL/GenBank/DDBJ databases">
        <title>The complete genome sequence of Chromatium okenii LaCa, a purple sulfur bacterium with a turbulent life.</title>
        <authorList>
            <person name="Luedin S.M."/>
            <person name="Liechti N."/>
            <person name="Storelli N."/>
            <person name="Danza F."/>
            <person name="Wittwer M."/>
            <person name="Pothier J.F."/>
            <person name="Tonolla M.A."/>
        </authorList>
    </citation>
    <scope>NUCLEOTIDE SEQUENCE [LARGE SCALE GENOMIC DNA]</scope>
    <source>
        <strain evidence="7 8">LaCa</strain>
    </source>
</reference>
<evidence type="ECO:0000313" key="8">
    <source>
        <dbReference type="Proteomes" id="UP000239936"/>
    </source>
</evidence>
<proteinExistence type="predicted"/>
<accession>A0A2S7XRH6</accession>
<sequence length="964" mass="107915">MTPDEFIAKWQSTTLKERSAAQEHFLDLCQLLNEPTPASIDPTGDFYCFEKGAKKTTGGDGWADVWKRDHFGWEYKGKRKNLNDAFIQLHRYAPALENPPLLIVSDMERIIIHTAFNGTVSKVHSLALEDLRIPAKLQLLKWAFSEPERLRPTLTTAALTENAARQFGELAQTLRQRGHDTQQIAHFCQQILFCFFAEDIGLLPNKSFSKLLEIGQKRLEHLPLMLTNLFNTMATGGFFGTEEIDWFNGGLFDAVTPLPLTRDDVRMLRELARLNWSAIEPSIFGTLFERGLDPNQREQLGAHYTDPASIMRLVNPVVLDPLREEWRLQKIKIAALMKKADAAKSTITRNKTIKSAQALLSAVFERLQNFRVLDPACGSGNFLLLALRGLKNLEHDVILDAERLGLPRSFTLVGPENVLGIELNSYAAELARVTVWIGEIQWMLNHGFSLAKNPILKTINIIDQRDAVVNADGSEPNWPTADVIVGNPPFLGGSKKRGVLGDDYFSTLGTIYAGRIPAGADLVTYWFEKARSQIETKKANAAGLVSTNSIRGGANRQVLERICKTTTIFNAWSDEPWINSGAAVRVSLICFGNTEVTPVLNGEKVAAIYADLTESDNDKKLNLTTAKLLLENNNVSFEGTKKYGAFDISGDLARSWLAIPNPHGLPTSNVVKPWRNGKDIASRASDTWIIDFGLNTSEIDAALYEFPFQHLLNNVKPYRDTVRRERTRKNWWIHEEARSGMRKALTGLSRYLCTPRVAKYRFFVWLDKTVLPDTRLVIVARSDDMTFGILSSQIHQIWSLATCSWHGDGNEGGRPTYNAKSCFETFPFPMGLTPADTGSGIETLDSGAIIPTVAAEYRDHAVAIAEAAFQLNQLRENWLNPPEWIERVPEVVAGYPDRIIAKPTYAALLKQRTLTNLYNKKPAWLVNEHVKLDQAVAAAYGWSNELSETEVLQQLLALNKARSS</sequence>
<dbReference type="Proteomes" id="UP000239936">
    <property type="component" value="Unassembled WGS sequence"/>
</dbReference>
<evidence type="ECO:0000256" key="1">
    <source>
        <dbReference type="ARBA" id="ARBA00011900"/>
    </source>
</evidence>
<evidence type="ECO:0000256" key="2">
    <source>
        <dbReference type="ARBA" id="ARBA00022603"/>
    </source>
</evidence>
<dbReference type="RefSeq" id="WP_105073706.1">
    <property type="nucleotide sequence ID" value="NZ_PPGH01000035.1"/>
</dbReference>
<dbReference type="InterPro" id="IPR050953">
    <property type="entry name" value="N4_N6_ade-DNA_methylase"/>
</dbReference>
<protein>
    <recommendedName>
        <fullName evidence="1">site-specific DNA-methyltransferase (adenine-specific)</fullName>
        <ecNumber evidence="1">2.1.1.72</ecNumber>
    </recommendedName>
</protein>
<dbReference type="PROSITE" id="PS00092">
    <property type="entry name" value="N6_MTASE"/>
    <property type="match status" value="1"/>
</dbReference>
<evidence type="ECO:0000259" key="5">
    <source>
        <dbReference type="Pfam" id="PF20465"/>
    </source>
</evidence>
<dbReference type="EC" id="2.1.1.72" evidence="1"/>
<dbReference type="CDD" id="cd02440">
    <property type="entry name" value="AdoMet_MTases"/>
    <property type="match status" value="1"/>
</dbReference>
<organism evidence="7 8">
    <name type="scientific">Chromatium okenii</name>
    <dbReference type="NCBI Taxonomy" id="61644"/>
    <lineage>
        <taxon>Bacteria</taxon>
        <taxon>Pseudomonadati</taxon>
        <taxon>Pseudomonadota</taxon>
        <taxon>Gammaproteobacteria</taxon>
        <taxon>Chromatiales</taxon>
        <taxon>Chromatiaceae</taxon>
        <taxon>Chromatium</taxon>
    </lineage>
</organism>
<feature type="domain" description="MmeI-like DNA-methyltransferase" evidence="6">
    <location>
        <begin position="354"/>
        <end position="595"/>
    </location>
</feature>
<dbReference type="Gene3D" id="3.40.50.150">
    <property type="entry name" value="Vaccinia Virus protein VP39"/>
    <property type="match status" value="1"/>
</dbReference>
<dbReference type="SUPFAM" id="SSF53335">
    <property type="entry name" value="S-adenosyl-L-methionine-dependent methyltransferases"/>
    <property type="match status" value="1"/>
</dbReference>
<dbReference type="GO" id="GO:0003676">
    <property type="term" value="F:nucleic acid binding"/>
    <property type="evidence" value="ECO:0007669"/>
    <property type="project" value="InterPro"/>
</dbReference>
<evidence type="ECO:0000256" key="3">
    <source>
        <dbReference type="ARBA" id="ARBA00022679"/>
    </source>
</evidence>
<dbReference type="OrthoDB" id="5749002at2"/>
<feature type="domain" description="MmeI-like helicase spacer" evidence="5">
    <location>
        <begin position="183"/>
        <end position="252"/>
    </location>
</feature>
<dbReference type="InterPro" id="IPR046816">
    <property type="entry name" value="MmeI_Mtase"/>
</dbReference>
<dbReference type="PANTHER" id="PTHR33841">
    <property type="entry name" value="DNA METHYLTRANSFERASE YEEA-RELATED"/>
    <property type="match status" value="1"/>
</dbReference>
<comment type="caution">
    <text evidence="7">The sequence shown here is derived from an EMBL/GenBank/DDBJ whole genome shotgun (WGS) entry which is preliminary data.</text>
</comment>
<dbReference type="GO" id="GO:0032259">
    <property type="term" value="P:methylation"/>
    <property type="evidence" value="ECO:0007669"/>
    <property type="project" value="UniProtKB-KW"/>
</dbReference>
<keyword evidence="2 7" id="KW-0489">Methyltransferase</keyword>
<dbReference type="InterPro" id="IPR002052">
    <property type="entry name" value="DNA_methylase_N6_adenine_CS"/>
</dbReference>
<evidence type="ECO:0000256" key="4">
    <source>
        <dbReference type="ARBA" id="ARBA00047942"/>
    </source>
</evidence>
<dbReference type="InterPro" id="IPR046819">
    <property type="entry name" value="MmeI_hel"/>
</dbReference>
<keyword evidence="3 7" id="KW-0808">Transferase</keyword>
<dbReference type="InterPro" id="IPR029063">
    <property type="entry name" value="SAM-dependent_MTases_sf"/>
</dbReference>